<evidence type="ECO:0000259" key="1">
    <source>
        <dbReference type="Pfam" id="PF04818"/>
    </source>
</evidence>
<dbReference type="Pfam" id="PF04818">
    <property type="entry name" value="CID"/>
    <property type="match status" value="1"/>
</dbReference>
<keyword evidence="3" id="KW-1185">Reference proteome</keyword>
<feature type="domain" description="CID" evidence="1">
    <location>
        <begin position="9"/>
        <end position="52"/>
    </location>
</feature>
<sequence>FHAFSMGSSLDRKFQSVTNTMESIQGLSSWCIENKKHHTTIVYHWMKWLRRCECWGNLCLDLNVSLSVLGLPKRFSFDSLFHNVVMRGFCSF</sequence>
<protein>
    <recommendedName>
        <fullName evidence="1">CID domain-containing protein</fullName>
    </recommendedName>
</protein>
<dbReference type="GO" id="GO:0031124">
    <property type="term" value="P:mRNA 3'-end processing"/>
    <property type="evidence" value="ECO:0007669"/>
    <property type="project" value="TreeGrafter"/>
</dbReference>
<dbReference type="InterPro" id="IPR008942">
    <property type="entry name" value="ENTH_VHS"/>
</dbReference>
<dbReference type="GeneTree" id="ENSGT00940000177218"/>
<dbReference type="PANTHER" id="PTHR12460">
    <property type="entry name" value="CYCLIN-DEPENDENT KINASE INHIBITOR-RELATED PROTEIN"/>
    <property type="match status" value="1"/>
</dbReference>
<dbReference type="InterPro" id="IPR006569">
    <property type="entry name" value="CID_dom"/>
</dbReference>
<dbReference type="GO" id="GO:0000993">
    <property type="term" value="F:RNA polymerase II complex binding"/>
    <property type="evidence" value="ECO:0007669"/>
    <property type="project" value="TreeGrafter"/>
</dbReference>
<dbReference type="PANTHER" id="PTHR12460:SF40">
    <property type="entry name" value="REGULATION OF NUCLEAR PRE-MRNA DOMAIN-CONTAINING PROTEIN 2"/>
    <property type="match status" value="1"/>
</dbReference>
<reference evidence="2" key="2">
    <citation type="submission" date="2025-08" db="UniProtKB">
        <authorList>
            <consortium name="Ensembl"/>
        </authorList>
    </citation>
    <scope>IDENTIFICATION</scope>
</reference>
<dbReference type="SUPFAM" id="SSF48464">
    <property type="entry name" value="ENTH/VHS domain"/>
    <property type="match status" value="1"/>
</dbReference>
<organism evidence="2 3">
    <name type="scientific">Ursus americanus</name>
    <name type="common">American black bear</name>
    <name type="synonym">Euarctos americanus</name>
    <dbReference type="NCBI Taxonomy" id="9643"/>
    <lineage>
        <taxon>Eukaryota</taxon>
        <taxon>Metazoa</taxon>
        <taxon>Chordata</taxon>
        <taxon>Craniata</taxon>
        <taxon>Vertebrata</taxon>
        <taxon>Euteleostomi</taxon>
        <taxon>Mammalia</taxon>
        <taxon>Eutheria</taxon>
        <taxon>Laurasiatheria</taxon>
        <taxon>Carnivora</taxon>
        <taxon>Caniformia</taxon>
        <taxon>Ursidae</taxon>
        <taxon>Ursus</taxon>
    </lineage>
</organism>
<reference evidence="2" key="3">
    <citation type="submission" date="2025-09" db="UniProtKB">
        <authorList>
            <consortium name="Ensembl"/>
        </authorList>
    </citation>
    <scope>IDENTIFICATION</scope>
</reference>
<dbReference type="Proteomes" id="UP000291022">
    <property type="component" value="Unassembled WGS sequence"/>
</dbReference>
<dbReference type="Gene3D" id="1.25.40.90">
    <property type="match status" value="1"/>
</dbReference>
<dbReference type="Ensembl" id="ENSUAMT00000012872.1">
    <property type="protein sequence ID" value="ENSUAMP00000011451.1"/>
    <property type="gene ID" value="ENSUAMG00000009349.1"/>
</dbReference>
<name>A0A452QZU6_URSAM</name>
<proteinExistence type="predicted"/>
<evidence type="ECO:0000313" key="3">
    <source>
        <dbReference type="Proteomes" id="UP000291022"/>
    </source>
</evidence>
<dbReference type="STRING" id="9643.ENSUAMP00000011451"/>
<accession>A0A452QZU6</accession>
<reference evidence="3" key="1">
    <citation type="submission" date="2016-06" db="EMBL/GenBank/DDBJ databases">
        <title>De novo assembly and RNA-Seq shows season-dependent expression and editing in black bear kidneys.</title>
        <authorList>
            <person name="Korstanje R."/>
            <person name="Srivastava A."/>
            <person name="Sarsani V.K."/>
            <person name="Sheehan S.M."/>
            <person name="Seger R.L."/>
            <person name="Barter M.E."/>
            <person name="Lindqvist C."/>
            <person name="Brody L.C."/>
            <person name="Mullikin J.C."/>
        </authorList>
    </citation>
    <scope>NUCLEOTIDE SEQUENCE [LARGE SCALE GENOMIC DNA]</scope>
</reference>
<dbReference type="AlphaFoldDB" id="A0A452QZU6"/>
<evidence type="ECO:0000313" key="2">
    <source>
        <dbReference type="Ensembl" id="ENSUAMP00000011451.1"/>
    </source>
</evidence>